<dbReference type="InterPro" id="IPR036680">
    <property type="entry name" value="SPOR-like_sf"/>
</dbReference>
<evidence type="ECO:0000256" key="2">
    <source>
        <dbReference type="SAM" id="Phobius"/>
    </source>
</evidence>
<dbReference type="Pfam" id="PF05036">
    <property type="entry name" value="SPOR"/>
    <property type="match status" value="1"/>
</dbReference>
<dbReference type="EMBL" id="METM01000033">
    <property type="protein sequence ID" value="OGB88821.1"/>
    <property type="molecule type" value="Genomic_DNA"/>
</dbReference>
<accession>A0A1F4PYS5</accession>
<protein>
    <recommendedName>
        <fullName evidence="3">SPOR domain-containing protein</fullName>
    </recommendedName>
</protein>
<feature type="region of interest" description="Disordered" evidence="1">
    <location>
        <begin position="92"/>
        <end position="120"/>
    </location>
</feature>
<keyword evidence="2" id="KW-0472">Membrane</keyword>
<gene>
    <name evidence="4" type="ORF">A2625_02110</name>
</gene>
<name>A0A1F4PYS5_UNCSA</name>
<comment type="caution">
    <text evidence="4">The sequence shown here is derived from an EMBL/GenBank/DDBJ whole genome shotgun (WGS) entry which is preliminary data.</text>
</comment>
<keyword evidence="2" id="KW-0812">Transmembrane</keyword>
<dbReference type="InterPro" id="IPR007730">
    <property type="entry name" value="SPOR-like_dom"/>
</dbReference>
<feature type="domain" description="SPOR" evidence="3">
    <location>
        <begin position="118"/>
        <end position="192"/>
    </location>
</feature>
<evidence type="ECO:0000313" key="4">
    <source>
        <dbReference type="EMBL" id="OGB88821.1"/>
    </source>
</evidence>
<dbReference type="AlphaFoldDB" id="A0A1F4PYS5"/>
<evidence type="ECO:0000313" key="5">
    <source>
        <dbReference type="Proteomes" id="UP000178724"/>
    </source>
</evidence>
<feature type="transmembrane region" description="Helical" evidence="2">
    <location>
        <begin position="30"/>
        <end position="50"/>
    </location>
</feature>
<dbReference type="GO" id="GO:0042834">
    <property type="term" value="F:peptidoglycan binding"/>
    <property type="evidence" value="ECO:0007669"/>
    <property type="project" value="InterPro"/>
</dbReference>
<evidence type="ECO:0000256" key="1">
    <source>
        <dbReference type="SAM" id="MobiDB-lite"/>
    </source>
</evidence>
<sequence>MAEEFPSNIPPEPRIEIPRENRFLALLKNILVFFVLVGVVVASFWISFQLGKKILIPTKKFPEPKITAEIPEPPPALQKLQDKLMAELTAGETKNAPKAVRNEKLDNFAPQTPRPAGSKRQRYYKLQVGLFDDKALADELAGRLKTAGIDVFVRKVSGGYRVQAGAYKTKAMAAARQETLNEKGYESQVVFE</sequence>
<reference evidence="4 5" key="1">
    <citation type="journal article" date="2016" name="Nat. Commun.">
        <title>Thousands of microbial genomes shed light on interconnected biogeochemical processes in an aquifer system.</title>
        <authorList>
            <person name="Anantharaman K."/>
            <person name="Brown C.T."/>
            <person name="Hug L.A."/>
            <person name="Sharon I."/>
            <person name="Castelle C.J."/>
            <person name="Probst A.J."/>
            <person name="Thomas B.C."/>
            <person name="Singh A."/>
            <person name="Wilkins M.J."/>
            <person name="Karaoz U."/>
            <person name="Brodie E.L."/>
            <person name="Williams K.H."/>
            <person name="Hubbard S.S."/>
            <person name="Banfield J.F."/>
        </authorList>
    </citation>
    <scope>NUCLEOTIDE SEQUENCE [LARGE SCALE GENOMIC DNA]</scope>
</reference>
<dbReference type="Proteomes" id="UP000178724">
    <property type="component" value="Unassembled WGS sequence"/>
</dbReference>
<dbReference type="PROSITE" id="PS51724">
    <property type="entry name" value="SPOR"/>
    <property type="match status" value="1"/>
</dbReference>
<proteinExistence type="predicted"/>
<organism evidence="4 5">
    <name type="scientific">candidate division WOR-1 bacterium RIFCSPHIGHO2_01_FULL_53_15</name>
    <dbReference type="NCBI Taxonomy" id="1802564"/>
    <lineage>
        <taxon>Bacteria</taxon>
        <taxon>Bacillati</taxon>
        <taxon>Saganbacteria</taxon>
    </lineage>
</organism>
<keyword evidence="2" id="KW-1133">Transmembrane helix</keyword>
<dbReference type="SUPFAM" id="SSF110997">
    <property type="entry name" value="Sporulation related repeat"/>
    <property type="match status" value="1"/>
</dbReference>
<evidence type="ECO:0000259" key="3">
    <source>
        <dbReference type="PROSITE" id="PS51724"/>
    </source>
</evidence>
<dbReference type="Gene3D" id="3.30.70.1070">
    <property type="entry name" value="Sporulation related repeat"/>
    <property type="match status" value="1"/>
</dbReference>